<name>A0ACB9P3A6_9MYRT</name>
<reference evidence="2" key="1">
    <citation type="journal article" date="2023" name="Front. Plant Sci.">
        <title>Chromosomal-level genome assembly of Melastoma candidum provides insights into trichome evolution.</title>
        <authorList>
            <person name="Zhong Y."/>
            <person name="Wu W."/>
            <person name="Sun C."/>
            <person name="Zou P."/>
            <person name="Liu Y."/>
            <person name="Dai S."/>
            <person name="Zhou R."/>
        </authorList>
    </citation>
    <scope>NUCLEOTIDE SEQUENCE [LARGE SCALE GENOMIC DNA]</scope>
</reference>
<gene>
    <name evidence="1" type="ORF">MLD38_027623</name>
</gene>
<evidence type="ECO:0000313" key="1">
    <source>
        <dbReference type="EMBL" id="KAI4343080.1"/>
    </source>
</evidence>
<organism evidence="1 2">
    <name type="scientific">Melastoma candidum</name>
    <dbReference type="NCBI Taxonomy" id="119954"/>
    <lineage>
        <taxon>Eukaryota</taxon>
        <taxon>Viridiplantae</taxon>
        <taxon>Streptophyta</taxon>
        <taxon>Embryophyta</taxon>
        <taxon>Tracheophyta</taxon>
        <taxon>Spermatophyta</taxon>
        <taxon>Magnoliopsida</taxon>
        <taxon>eudicotyledons</taxon>
        <taxon>Gunneridae</taxon>
        <taxon>Pentapetalae</taxon>
        <taxon>rosids</taxon>
        <taxon>malvids</taxon>
        <taxon>Myrtales</taxon>
        <taxon>Melastomataceae</taxon>
        <taxon>Melastomatoideae</taxon>
        <taxon>Melastomateae</taxon>
        <taxon>Melastoma</taxon>
    </lineage>
</organism>
<dbReference type="EMBL" id="CM042886">
    <property type="protein sequence ID" value="KAI4343080.1"/>
    <property type="molecule type" value="Genomic_DNA"/>
</dbReference>
<dbReference type="Proteomes" id="UP001057402">
    <property type="component" value="Chromosome 7"/>
</dbReference>
<sequence length="130" mass="14897">MSEEPSETLWPSVGFRRCGKGGGGIGDDCGLVLAMAVIHTCWQCWSSEIGLSALGFHSSDFEMFYDAKVWEEKYLKLRQHPMVPMGMPRTSDYGHLRAVRESGWEFESFRSSNGRFNERPYEFRNAHCFT</sequence>
<keyword evidence="2" id="KW-1185">Reference proteome</keyword>
<accession>A0ACB9P3A6</accession>
<evidence type="ECO:0000313" key="2">
    <source>
        <dbReference type="Proteomes" id="UP001057402"/>
    </source>
</evidence>
<comment type="caution">
    <text evidence="1">The sequence shown here is derived from an EMBL/GenBank/DDBJ whole genome shotgun (WGS) entry which is preliminary data.</text>
</comment>
<proteinExistence type="predicted"/>
<protein>
    <submittedName>
        <fullName evidence="1">Uncharacterized protein</fullName>
    </submittedName>
</protein>